<accession>A0ABU9CCU7</accession>
<organism evidence="1 2">
    <name type="scientific">Pseudaquabacterium inlustre</name>
    <dbReference type="NCBI Taxonomy" id="2984192"/>
    <lineage>
        <taxon>Bacteria</taxon>
        <taxon>Pseudomonadati</taxon>
        <taxon>Pseudomonadota</taxon>
        <taxon>Betaproteobacteria</taxon>
        <taxon>Burkholderiales</taxon>
        <taxon>Sphaerotilaceae</taxon>
        <taxon>Pseudaquabacterium</taxon>
    </lineage>
</organism>
<evidence type="ECO:0000313" key="2">
    <source>
        <dbReference type="Proteomes" id="UP001365405"/>
    </source>
</evidence>
<keyword evidence="2" id="KW-1185">Reference proteome</keyword>
<name>A0ABU9CCU7_9BURK</name>
<gene>
    <name evidence="1" type="ORF">AACH10_00625</name>
</gene>
<sequence>MNAPLPSHAAAPEGAAPAAATGLAAPAVPMLQLQLSLDDVNLLLEAVGALPFARVYGLVGRIQSQAAAQLQAHPG</sequence>
<evidence type="ECO:0000313" key="1">
    <source>
        <dbReference type="EMBL" id="MEK8048736.1"/>
    </source>
</evidence>
<dbReference type="RefSeq" id="WP_341408411.1">
    <property type="nucleotide sequence ID" value="NZ_JBBUTH010000001.1"/>
</dbReference>
<dbReference type="EMBL" id="JBBUTH010000001">
    <property type="protein sequence ID" value="MEK8048736.1"/>
    <property type="molecule type" value="Genomic_DNA"/>
</dbReference>
<comment type="caution">
    <text evidence="1">The sequence shown here is derived from an EMBL/GenBank/DDBJ whole genome shotgun (WGS) entry which is preliminary data.</text>
</comment>
<dbReference type="Proteomes" id="UP001365405">
    <property type="component" value="Unassembled WGS sequence"/>
</dbReference>
<proteinExistence type="predicted"/>
<reference evidence="1 2" key="1">
    <citation type="submission" date="2024-04" db="EMBL/GenBank/DDBJ databases">
        <title>Novel species of the genus Ideonella isolated from streams.</title>
        <authorList>
            <person name="Lu H."/>
        </authorList>
    </citation>
    <scope>NUCLEOTIDE SEQUENCE [LARGE SCALE GENOMIC DNA]</scope>
    <source>
        <strain evidence="1 2">DXS22W</strain>
    </source>
</reference>
<protein>
    <submittedName>
        <fullName evidence="1">Uncharacterized protein</fullName>
    </submittedName>
</protein>